<evidence type="ECO:0000259" key="5">
    <source>
        <dbReference type="Pfam" id="PF17851"/>
    </source>
</evidence>
<dbReference type="SUPFAM" id="SSF49899">
    <property type="entry name" value="Concanavalin A-like lectins/glucanases"/>
    <property type="match status" value="1"/>
</dbReference>
<dbReference type="Pfam" id="PF17851">
    <property type="entry name" value="GH43_C2"/>
    <property type="match status" value="1"/>
</dbReference>
<evidence type="ECO:0000256" key="1">
    <source>
        <dbReference type="ARBA" id="ARBA00009865"/>
    </source>
</evidence>
<keyword evidence="3 4" id="KW-0326">Glycosidase</keyword>
<evidence type="ECO:0000313" key="6">
    <source>
        <dbReference type="EMBL" id="GGH69133.1"/>
    </source>
</evidence>
<dbReference type="GO" id="GO:0016787">
    <property type="term" value="F:hydrolase activity"/>
    <property type="evidence" value="ECO:0007669"/>
    <property type="project" value="UniProtKB-KW"/>
</dbReference>
<accession>A0ABQ1ZMS1</accession>
<evidence type="ECO:0000256" key="3">
    <source>
        <dbReference type="ARBA" id="ARBA00023295"/>
    </source>
</evidence>
<name>A0ABQ1ZMS1_9BACL</name>
<organism evidence="6 7">
    <name type="scientific">Paenibacillus silvae</name>
    <dbReference type="NCBI Taxonomy" id="1325358"/>
    <lineage>
        <taxon>Bacteria</taxon>
        <taxon>Bacillati</taxon>
        <taxon>Bacillota</taxon>
        <taxon>Bacilli</taxon>
        <taxon>Bacillales</taxon>
        <taxon>Paenibacillaceae</taxon>
        <taxon>Paenibacillus</taxon>
    </lineage>
</organism>
<dbReference type="InterPro" id="IPR041542">
    <property type="entry name" value="GH43_C2"/>
</dbReference>
<dbReference type="PANTHER" id="PTHR42812">
    <property type="entry name" value="BETA-XYLOSIDASE"/>
    <property type="match status" value="1"/>
</dbReference>
<keyword evidence="2 4" id="KW-0378">Hydrolase</keyword>
<dbReference type="InterPro" id="IPR023296">
    <property type="entry name" value="Glyco_hydro_beta-prop_sf"/>
</dbReference>
<dbReference type="Gene3D" id="2.115.10.20">
    <property type="entry name" value="Glycosyl hydrolase domain, family 43"/>
    <property type="match status" value="1"/>
</dbReference>
<dbReference type="CDD" id="cd18617">
    <property type="entry name" value="GH43_XynB-like"/>
    <property type="match status" value="1"/>
</dbReference>
<dbReference type="InterPro" id="IPR051795">
    <property type="entry name" value="Glycosyl_Hydrlase_43"/>
</dbReference>
<feature type="domain" description="Beta-xylosidase C-terminal Concanavalin A-like" evidence="5">
    <location>
        <begin position="329"/>
        <end position="523"/>
    </location>
</feature>
<evidence type="ECO:0000256" key="4">
    <source>
        <dbReference type="RuleBase" id="RU361187"/>
    </source>
</evidence>
<comment type="similarity">
    <text evidence="1 4">Belongs to the glycosyl hydrolase 43 family.</text>
</comment>
<keyword evidence="7" id="KW-1185">Reference proteome</keyword>
<dbReference type="Proteomes" id="UP000652153">
    <property type="component" value="Unassembled WGS sequence"/>
</dbReference>
<dbReference type="Pfam" id="PF04616">
    <property type="entry name" value="Glyco_hydro_43"/>
    <property type="match status" value="1"/>
</dbReference>
<sequence>MNNANQGELCTFNNPIMPGFYPDPSVCRVGDDFYLVTSTFAYFPGVPIFHSRDLVHWKQIGNVLDRASQLNLKGAGHSQGIFAPTLRYHDGLFYMITTNVLSHGKNFVVTATDPAGPWSDPYFIEGAEGIDPTIFFDEDGKAYYLGTRPCSEGVRYNGNWEVWLQELDLGSMSLVGDSYVLWRGAMVDVIWPEGPHLYKIGDYYYLMIAEGGTGLNHAVTIARSSSLTGGYVGNPNNPIITHRHMGKHYPVINVGHADLVQAPNGQWFMVMLASRPYGGAYSNLGRETFIASVEWEDGWPVVNRGLGKLEDKGVLQLPAAPVAPDLRCEHFDHDRLGLQWMFLRNPQEDLYSLTERKGYLRLKLKPQTLKELENSSFVCVRQRHMDYVAAAAMEFVPQHEYETAGLVVIQNDQYHVRIERAIEAGHQVLRVMTWLGGVESQAGSVVLDGETPRVYLKMAALGQQLSFYYSTDGREYHLVAGQVDTTSLSTEVAGGFVGCCIGMFSSSNGQSSDQAADFDWFEYGSYI</sequence>
<dbReference type="SUPFAM" id="SSF75005">
    <property type="entry name" value="Arabinanase/levansucrase/invertase"/>
    <property type="match status" value="1"/>
</dbReference>
<evidence type="ECO:0000313" key="7">
    <source>
        <dbReference type="Proteomes" id="UP000652153"/>
    </source>
</evidence>
<reference evidence="7" key="1">
    <citation type="journal article" date="2019" name="Int. J. Syst. Evol. Microbiol.">
        <title>The Global Catalogue of Microorganisms (GCM) 10K type strain sequencing project: providing services to taxonomists for standard genome sequencing and annotation.</title>
        <authorList>
            <consortium name="The Broad Institute Genomics Platform"/>
            <consortium name="The Broad Institute Genome Sequencing Center for Infectious Disease"/>
            <person name="Wu L."/>
            <person name="Ma J."/>
        </authorList>
    </citation>
    <scope>NUCLEOTIDE SEQUENCE [LARGE SCALE GENOMIC DNA]</scope>
    <source>
        <strain evidence="7">CGMCC 1.12770</strain>
    </source>
</reference>
<dbReference type="InterPro" id="IPR013320">
    <property type="entry name" value="ConA-like_dom_sf"/>
</dbReference>
<dbReference type="PANTHER" id="PTHR42812:SF12">
    <property type="entry name" value="BETA-XYLOSIDASE-RELATED"/>
    <property type="match status" value="1"/>
</dbReference>
<dbReference type="InterPro" id="IPR006710">
    <property type="entry name" value="Glyco_hydro_43"/>
</dbReference>
<dbReference type="RefSeq" id="WP_188594475.1">
    <property type="nucleotide sequence ID" value="NZ_BMFU01000013.1"/>
</dbReference>
<protein>
    <submittedName>
        <fullName evidence="6">Glycoside hydrolase 43 family protein</fullName>
    </submittedName>
</protein>
<comment type="caution">
    <text evidence="6">The sequence shown here is derived from an EMBL/GenBank/DDBJ whole genome shotgun (WGS) entry which is preliminary data.</text>
</comment>
<gene>
    <name evidence="6" type="ORF">GCM10008014_52200</name>
</gene>
<dbReference type="Gene3D" id="2.60.120.200">
    <property type="match status" value="1"/>
</dbReference>
<proteinExistence type="inferred from homology"/>
<evidence type="ECO:0000256" key="2">
    <source>
        <dbReference type="ARBA" id="ARBA00022801"/>
    </source>
</evidence>
<dbReference type="EMBL" id="BMFU01000013">
    <property type="protein sequence ID" value="GGH69133.1"/>
    <property type="molecule type" value="Genomic_DNA"/>
</dbReference>